<dbReference type="RefSeq" id="WP_344146360.1">
    <property type="nucleotide sequence ID" value="NZ_BAAANF010000003.1"/>
</dbReference>
<gene>
    <name evidence="2" type="ORF">GCM10009745_12510</name>
</gene>
<protein>
    <submittedName>
        <fullName evidence="2">Uncharacterized protein</fullName>
    </submittedName>
</protein>
<dbReference type="InterPro" id="IPR006311">
    <property type="entry name" value="TAT_signal"/>
</dbReference>
<accession>A0ABN2GHD1</accession>
<feature type="chain" id="PRO_5046417362" evidence="1">
    <location>
        <begin position="29"/>
        <end position="70"/>
    </location>
</feature>
<feature type="signal peptide" evidence="1">
    <location>
        <begin position="1"/>
        <end position="28"/>
    </location>
</feature>
<name>A0ABN2GHD1_9ACTN</name>
<evidence type="ECO:0000313" key="3">
    <source>
        <dbReference type="Proteomes" id="UP001500280"/>
    </source>
</evidence>
<dbReference type="PROSITE" id="PS51318">
    <property type="entry name" value="TAT"/>
    <property type="match status" value="1"/>
</dbReference>
<keyword evidence="1" id="KW-0732">Signal</keyword>
<proteinExistence type="predicted"/>
<keyword evidence="3" id="KW-1185">Reference proteome</keyword>
<sequence length="70" mass="7117">MTTRFRRNAARVAAAALATTALTGAALAGASAATATTNCAASPIVKTFDTVLKFRNGFTSDSTTDSTTCR</sequence>
<comment type="caution">
    <text evidence="2">The sequence shown here is derived from an EMBL/GenBank/DDBJ whole genome shotgun (WGS) entry which is preliminary data.</text>
</comment>
<dbReference type="EMBL" id="BAAANF010000003">
    <property type="protein sequence ID" value="GAA1671319.1"/>
    <property type="molecule type" value="Genomic_DNA"/>
</dbReference>
<evidence type="ECO:0000256" key="1">
    <source>
        <dbReference type="SAM" id="SignalP"/>
    </source>
</evidence>
<organism evidence="2 3">
    <name type="scientific">Kribbella yunnanensis</name>
    <dbReference type="NCBI Taxonomy" id="190194"/>
    <lineage>
        <taxon>Bacteria</taxon>
        <taxon>Bacillati</taxon>
        <taxon>Actinomycetota</taxon>
        <taxon>Actinomycetes</taxon>
        <taxon>Propionibacteriales</taxon>
        <taxon>Kribbellaceae</taxon>
        <taxon>Kribbella</taxon>
    </lineage>
</organism>
<evidence type="ECO:0000313" key="2">
    <source>
        <dbReference type="EMBL" id="GAA1671319.1"/>
    </source>
</evidence>
<reference evidence="2 3" key="1">
    <citation type="journal article" date="2019" name="Int. J. Syst. Evol. Microbiol.">
        <title>The Global Catalogue of Microorganisms (GCM) 10K type strain sequencing project: providing services to taxonomists for standard genome sequencing and annotation.</title>
        <authorList>
            <consortium name="The Broad Institute Genomics Platform"/>
            <consortium name="The Broad Institute Genome Sequencing Center for Infectious Disease"/>
            <person name="Wu L."/>
            <person name="Ma J."/>
        </authorList>
    </citation>
    <scope>NUCLEOTIDE SEQUENCE [LARGE SCALE GENOMIC DNA]</scope>
    <source>
        <strain evidence="2 3">JCM 14307</strain>
    </source>
</reference>
<dbReference type="Proteomes" id="UP001500280">
    <property type="component" value="Unassembled WGS sequence"/>
</dbReference>